<dbReference type="InterPro" id="IPR022745">
    <property type="entry name" value="eIF4G1_eIF4E-bd"/>
</dbReference>
<feature type="domain" description="Eukaryotic translation initiation factor 4G1 eIF4E-binding" evidence="2">
    <location>
        <begin position="240"/>
        <end position="288"/>
    </location>
</feature>
<organism evidence="3 4">
    <name type="scientific">Somion occarium</name>
    <dbReference type="NCBI Taxonomy" id="3059160"/>
    <lineage>
        <taxon>Eukaryota</taxon>
        <taxon>Fungi</taxon>
        <taxon>Dikarya</taxon>
        <taxon>Basidiomycota</taxon>
        <taxon>Agaricomycotina</taxon>
        <taxon>Agaricomycetes</taxon>
        <taxon>Polyporales</taxon>
        <taxon>Cerrenaceae</taxon>
        <taxon>Somion</taxon>
    </lineage>
</organism>
<dbReference type="EMBL" id="OZ037946">
    <property type="protein sequence ID" value="CAL1704071.1"/>
    <property type="molecule type" value="Genomic_DNA"/>
</dbReference>
<sequence length="338" mass="37078">MSLTQSVGIFWCYDDCPLTSNRANADILNEIQKLGLQYGPVRVFNAYVGESKLSDTQRAEFLVNGLTLSEIPPVKESDAGIEKRLIVDMLAFALDNPAPSTLLLICGARDLGRALAVLRLRQYCVLVICDKTATQQFYQQASMLCSWERDILKATLACDMSGLPPASATSSERPVQRPSRALRKELARMSGSLNPAAQPFMANSLQIINSNNEKAVTSEVAVEKVQPCVAAGGVRCRTVFIKDLNDVVYPEGIRRPQPTLNINAVPGKFRYDREFLLQFMTLCKATPDDLPELAVLGLLPRNSIPVRSGNAAPLTTMRQYAITARHGTTTLNAGQRCD</sequence>
<evidence type="ECO:0008006" key="5">
    <source>
        <dbReference type="Google" id="ProtNLM"/>
    </source>
</evidence>
<dbReference type="Proteomes" id="UP001497453">
    <property type="component" value="Chromosome 3"/>
</dbReference>
<keyword evidence="4" id="KW-1185">Reference proteome</keyword>
<dbReference type="InterPro" id="IPR024768">
    <property type="entry name" value="Marf1"/>
</dbReference>
<evidence type="ECO:0000313" key="3">
    <source>
        <dbReference type="EMBL" id="CAL1704071.1"/>
    </source>
</evidence>
<dbReference type="InterPro" id="IPR021139">
    <property type="entry name" value="NYN"/>
</dbReference>
<dbReference type="PANTHER" id="PTHR14379:SF3">
    <property type="entry name" value="MEIOSIS REGULATOR AND MRNA STABILITY FACTOR 1"/>
    <property type="match status" value="1"/>
</dbReference>
<dbReference type="PANTHER" id="PTHR14379">
    <property type="entry name" value="LIMKAIN B LKAP"/>
    <property type="match status" value="1"/>
</dbReference>
<name>A0ABP1D888_9APHY</name>
<gene>
    <name evidence="3" type="ORF">GFSPODELE1_LOCUS4833</name>
</gene>
<protein>
    <recommendedName>
        <fullName evidence="5">NYN domain-containing protein</fullName>
    </recommendedName>
</protein>
<feature type="domain" description="NYN" evidence="1">
    <location>
        <begin position="7"/>
        <end position="140"/>
    </location>
</feature>
<dbReference type="InterPro" id="IPR036211">
    <property type="entry name" value="eIF4G_eIF4E-bd_sf"/>
</dbReference>
<dbReference type="Pfam" id="PF12152">
    <property type="entry name" value="eIF_4G1"/>
    <property type="match status" value="1"/>
</dbReference>
<dbReference type="SUPFAM" id="SSF101489">
    <property type="entry name" value="Eukaryotic initiation factor 4f subunit eIF4g, eIF4e-binding domain"/>
    <property type="match status" value="1"/>
</dbReference>
<proteinExistence type="predicted"/>
<evidence type="ECO:0000313" key="4">
    <source>
        <dbReference type="Proteomes" id="UP001497453"/>
    </source>
</evidence>
<dbReference type="CDD" id="cd10910">
    <property type="entry name" value="PIN_limkain_b1_N_like"/>
    <property type="match status" value="1"/>
</dbReference>
<dbReference type="Gene3D" id="1.20.970.30">
    <property type="entry name" value="eIF4G, eIF4E-binding domain"/>
    <property type="match status" value="1"/>
</dbReference>
<evidence type="ECO:0000259" key="1">
    <source>
        <dbReference type="Pfam" id="PF01936"/>
    </source>
</evidence>
<accession>A0ABP1D888</accession>
<evidence type="ECO:0000259" key="2">
    <source>
        <dbReference type="Pfam" id="PF12152"/>
    </source>
</evidence>
<reference evidence="4" key="1">
    <citation type="submission" date="2024-04" db="EMBL/GenBank/DDBJ databases">
        <authorList>
            <person name="Shaw F."/>
            <person name="Minotto A."/>
        </authorList>
    </citation>
    <scope>NUCLEOTIDE SEQUENCE [LARGE SCALE GENOMIC DNA]</scope>
</reference>
<dbReference type="Pfam" id="PF01936">
    <property type="entry name" value="NYN"/>
    <property type="match status" value="1"/>
</dbReference>